<evidence type="ECO:0000313" key="3">
    <source>
        <dbReference type="Proteomes" id="UP001220530"/>
    </source>
</evidence>
<name>A0ABY7YQT6_9HYPH</name>
<proteinExistence type="predicted"/>
<dbReference type="Pfam" id="PF02515">
    <property type="entry name" value="CoA_transf_3"/>
    <property type="match status" value="1"/>
</dbReference>
<dbReference type="InterPro" id="IPR023606">
    <property type="entry name" value="CoA-Trfase_III_dom_1_sf"/>
</dbReference>
<gene>
    <name evidence="2" type="ORF">PSQ19_05180</name>
</gene>
<evidence type="ECO:0000313" key="2">
    <source>
        <dbReference type="EMBL" id="WDR03493.1"/>
    </source>
</evidence>
<dbReference type="InterPro" id="IPR050483">
    <property type="entry name" value="CoA-transferase_III_domain"/>
</dbReference>
<dbReference type="InterPro" id="IPR003673">
    <property type="entry name" value="CoA-Trfase_fam_III"/>
</dbReference>
<dbReference type="Gene3D" id="3.40.50.10540">
    <property type="entry name" value="Crotonobetainyl-coa:carnitine coa-transferase, domain 1"/>
    <property type="match status" value="1"/>
</dbReference>
<dbReference type="InterPro" id="IPR044855">
    <property type="entry name" value="CoA-Trfase_III_dom3_sf"/>
</dbReference>
<organism evidence="2 3">
    <name type="scientific">Devosia algicola</name>
    <dbReference type="NCBI Taxonomy" id="3026418"/>
    <lineage>
        <taxon>Bacteria</taxon>
        <taxon>Pseudomonadati</taxon>
        <taxon>Pseudomonadota</taxon>
        <taxon>Alphaproteobacteria</taxon>
        <taxon>Hyphomicrobiales</taxon>
        <taxon>Devosiaceae</taxon>
        <taxon>Devosia</taxon>
    </lineage>
</organism>
<dbReference type="EMBL" id="CP118246">
    <property type="protein sequence ID" value="WDR03493.1"/>
    <property type="molecule type" value="Genomic_DNA"/>
</dbReference>
<dbReference type="Proteomes" id="UP001220530">
    <property type="component" value="Chromosome"/>
</dbReference>
<dbReference type="SUPFAM" id="SSF89796">
    <property type="entry name" value="CoA-transferase family III (CaiB/BaiF)"/>
    <property type="match status" value="1"/>
</dbReference>
<dbReference type="PANTHER" id="PTHR48207:SF3">
    <property type="entry name" value="SUCCINATE--HYDROXYMETHYLGLUTARATE COA-TRANSFERASE"/>
    <property type="match status" value="1"/>
</dbReference>
<dbReference type="Gene3D" id="3.30.1540.10">
    <property type="entry name" value="formyl-coa transferase, domain 3"/>
    <property type="match status" value="1"/>
</dbReference>
<dbReference type="PANTHER" id="PTHR48207">
    <property type="entry name" value="SUCCINATE--HYDROXYMETHYLGLUTARATE COA-TRANSFERASE"/>
    <property type="match status" value="1"/>
</dbReference>
<evidence type="ECO:0000256" key="1">
    <source>
        <dbReference type="ARBA" id="ARBA00022679"/>
    </source>
</evidence>
<protein>
    <submittedName>
        <fullName evidence="2">CoA transferase</fullName>
    </submittedName>
</protein>
<dbReference type="GO" id="GO:0016740">
    <property type="term" value="F:transferase activity"/>
    <property type="evidence" value="ECO:0007669"/>
    <property type="project" value="UniProtKB-KW"/>
</dbReference>
<sequence length="400" mass="43792">MAPKAISNLNLVRLGPLDGIRVLDMSRLVAGNMATLQLADFGADVIKVEHPEKSDDLRRWLVDGAEVYWKIYARNKRSITLDVRTEPDRAAFECLIKSAHVLVENFVPGTLEKWGFAPDRLLELNPKLVILRISGWGQTGPYRDKPGFGTLVEAMSGYASLNGWDDRPPLLPPLAMADMVAGLYGANAVLAAIRVAEKPGGRGQVVDLSLFEPIFSLISSEALRYHVSRKVTPRSGNQASHTAPRNIYECSDGRFLALSGSMQSMAERIFDTIGRSDLKTHPDFATNEARVRNQDELNTIIAAYVSKRTLADNLAVLESAGVTVAPVLDMSDILENPYVRAREVVTHLPDAELGSIPMHNIVPRLSETPGGFRRPAPRHGEHTNEILAEIGVKPPLAGAK</sequence>
<accession>A0ABY7YQT6</accession>
<dbReference type="RefSeq" id="WP_282219887.1">
    <property type="nucleotide sequence ID" value="NZ_CP118246.1"/>
</dbReference>
<reference evidence="2 3" key="1">
    <citation type="submission" date="2023-02" db="EMBL/GenBank/DDBJ databases">
        <title>Devosia algicola sp. nov., isolated from the phycosphere of marine algae.</title>
        <authorList>
            <person name="Kim J.M."/>
            <person name="Lee J.K."/>
            <person name="Choi B.J."/>
            <person name="Bayburt H."/>
            <person name="Jeon C.O."/>
        </authorList>
    </citation>
    <scope>NUCLEOTIDE SEQUENCE [LARGE SCALE GENOMIC DNA]</scope>
    <source>
        <strain evidence="2 3">G20-9</strain>
    </source>
</reference>
<keyword evidence="1 2" id="KW-0808">Transferase</keyword>
<keyword evidence="3" id="KW-1185">Reference proteome</keyword>